<evidence type="ECO:0000313" key="1">
    <source>
        <dbReference type="EMBL" id="CAF3699112.1"/>
    </source>
</evidence>
<name>A0A818UJ57_9BILA</name>
<dbReference type="EMBL" id="CAJOBD010000634">
    <property type="protein sequence ID" value="CAF3699112.1"/>
    <property type="molecule type" value="Genomic_DNA"/>
</dbReference>
<organism evidence="1 2">
    <name type="scientific">Rotaria sordida</name>
    <dbReference type="NCBI Taxonomy" id="392033"/>
    <lineage>
        <taxon>Eukaryota</taxon>
        <taxon>Metazoa</taxon>
        <taxon>Spiralia</taxon>
        <taxon>Gnathifera</taxon>
        <taxon>Rotifera</taxon>
        <taxon>Eurotatoria</taxon>
        <taxon>Bdelloidea</taxon>
        <taxon>Philodinida</taxon>
        <taxon>Philodinidae</taxon>
        <taxon>Rotaria</taxon>
    </lineage>
</organism>
<sequence>MVNKHWPYIKKQAPSLLDLDAFFTLLEFLIDKQILKQFDENFDEDDVFISYVITSSAYLIVANDPCYSVESVEDFTVVLSHGFRLVNTSNQAFINFFTLSQTILSTQFVIQLYCELINYKEHVSQQTIEQSLQDNISKLKIHLYLADLSDYYCTLTLYDGKLLLNGSERGLFKAIDKMIRLNWELNSNDGLMIKRWAALLIVIIHEIAHKARNLILAQIPPKSIDVSTGEAGFCLETLLFGDKVDSIGLQDGEYLLKTANWNVVNVEHFQREFKQAVVKDKRRPNQGRLKLPSRCIEGPSHGTRIRIGGCGTSQYAIHLNN</sequence>
<dbReference type="AlphaFoldDB" id="A0A818UJ57"/>
<protein>
    <submittedName>
        <fullName evidence="1">Uncharacterized protein</fullName>
    </submittedName>
</protein>
<gene>
    <name evidence="1" type="ORF">JBS370_LOCUS9386</name>
</gene>
<proteinExistence type="predicted"/>
<evidence type="ECO:0000313" key="2">
    <source>
        <dbReference type="Proteomes" id="UP000663836"/>
    </source>
</evidence>
<comment type="caution">
    <text evidence="1">The sequence shown here is derived from an EMBL/GenBank/DDBJ whole genome shotgun (WGS) entry which is preliminary data.</text>
</comment>
<reference evidence="1" key="1">
    <citation type="submission" date="2021-02" db="EMBL/GenBank/DDBJ databases">
        <authorList>
            <person name="Nowell W R."/>
        </authorList>
    </citation>
    <scope>NUCLEOTIDE SEQUENCE</scope>
</reference>
<accession>A0A818UJ57</accession>
<dbReference type="Proteomes" id="UP000663836">
    <property type="component" value="Unassembled WGS sequence"/>
</dbReference>